<evidence type="ECO:0000313" key="1">
    <source>
        <dbReference type="EMBL" id="CAE0533299.1"/>
    </source>
</evidence>
<dbReference type="EMBL" id="HBIR01009876">
    <property type="protein sequence ID" value="CAE0533299.1"/>
    <property type="molecule type" value="Transcribed_RNA"/>
</dbReference>
<sequence length="113" mass="12334">MSREDLPTAAPVPPTADDDPLTTAWRLLCSNEVLAGGDSCCSSAAFSPQQLQRALDELHDSLEAVLDEVVENSLQLQSDLPDFSEAVIQYLCVDDGPHAKARRNRLRRDASLL</sequence>
<name>A0A7S3RRZ7_EMIHU</name>
<reference evidence="1" key="1">
    <citation type="submission" date="2021-01" db="EMBL/GenBank/DDBJ databases">
        <authorList>
            <person name="Corre E."/>
            <person name="Pelletier E."/>
            <person name="Niang G."/>
            <person name="Scheremetjew M."/>
            <person name="Finn R."/>
            <person name="Kale V."/>
            <person name="Holt S."/>
            <person name="Cochrane G."/>
            <person name="Meng A."/>
            <person name="Brown T."/>
            <person name="Cohen L."/>
        </authorList>
    </citation>
    <scope>NUCLEOTIDE SEQUENCE</scope>
    <source>
        <strain evidence="1">379</strain>
    </source>
</reference>
<gene>
    <name evidence="1" type="ORF">EHUX00137_LOCUS6966</name>
</gene>
<accession>A0A7S3RRZ7</accession>
<protein>
    <submittedName>
        <fullName evidence="1">Uncharacterized protein</fullName>
    </submittedName>
</protein>
<organism evidence="1">
    <name type="scientific">Emiliania huxleyi</name>
    <name type="common">Coccolithophore</name>
    <name type="synonym">Pontosphaera huxleyi</name>
    <dbReference type="NCBI Taxonomy" id="2903"/>
    <lineage>
        <taxon>Eukaryota</taxon>
        <taxon>Haptista</taxon>
        <taxon>Haptophyta</taxon>
        <taxon>Prymnesiophyceae</taxon>
        <taxon>Isochrysidales</taxon>
        <taxon>Noelaerhabdaceae</taxon>
        <taxon>Emiliania</taxon>
    </lineage>
</organism>
<proteinExistence type="predicted"/>
<dbReference type="AlphaFoldDB" id="A0A7S3RRZ7"/>